<protein>
    <submittedName>
        <fullName evidence="6">L-lactate utilization operon repressor</fullName>
    </submittedName>
</protein>
<dbReference type="Pfam" id="PF00392">
    <property type="entry name" value="GntR"/>
    <property type="match status" value="1"/>
</dbReference>
<evidence type="ECO:0000313" key="7">
    <source>
        <dbReference type="Proteomes" id="UP000051086"/>
    </source>
</evidence>
<dbReference type="RefSeq" id="WP_058243687.1">
    <property type="nucleotide sequence ID" value="NZ_CYSB01000025.1"/>
</dbReference>
<dbReference type="GO" id="GO:0003700">
    <property type="term" value="F:DNA-binding transcription factor activity"/>
    <property type="evidence" value="ECO:0007669"/>
    <property type="project" value="InterPro"/>
</dbReference>
<evidence type="ECO:0000259" key="4">
    <source>
        <dbReference type="PROSITE" id="PS50949"/>
    </source>
</evidence>
<keyword evidence="3" id="KW-0804">Transcription</keyword>
<reference evidence="6 8" key="1">
    <citation type="submission" date="2015-09" db="EMBL/GenBank/DDBJ databases">
        <authorList>
            <consortium name="Swine Surveillance"/>
        </authorList>
    </citation>
    <scope>NUCLEOTIDE SEQUENCE [LARGE SCALE GENOMIC DNA]</scope>
    <source>
        <strain evidence="6 8">5120</strain>
    </source>
</reference>
<keyword evidence="2" id="KW-0238">DNA-binding</keyword>
<proteinExistence type="predicted"/>
<gene>
    <name evidence="6" type="primary">lutR</name>
    <name evidence="5" type="ORF">TL5118_01587</name>
    <name evidence="6" type="ORF">TL5120_02293</name>
</gene>
<dbReference type="EMBL" id="CYSB01000025">
    <property type="protein sequence ID" value="CUH66059.1"/>
    <property type="molecule type" value="Genomic_DNA"/>
</dbReference>
<accession>A0A0P1FYC4</accession>
<dbReference type="Proteomes" id="UP000051086">
    <property type="component" value="Unassembled WGS sequence"/>
</dbReference>
<dbReference type="Pfam" id="PF07729">
    <property type="entry name" value="FCD"/>
    <property type="match status" value="1"/>
</dbReference>
<dbReference type="PANTHER" id="PTHR43537">
    <property type="entry name" value="TRANSCRIPTIONAL REGULATOR, GNTR FAMILY"/>
    <property type="match status" value="1"/>
</dbReference>
<dbReference type="SMART" id="SM00895">
    <property type="entry name" value="FCD"/>
    <property type="match status" value="1"/>
</dbReference>
<evidence type="ECO:0000256" key="2">
    <source>
        <dbReference type="ARBA" id="ARBA00023125"/>
    </source>
</evidence>
<dbReference type="InterPro" id="IPR000524">
    <property type="entry name" value="Tscrpt_reg_HTH_GntR"/>
</dbReference>
<dbReference type="Gene3D" id="1.10.10.10">
    <property type="entry name" value="Winged helix-like DNA-binding domain superfamily/Winged helix DNA-binding domain"/>
    <property type="match status" value="1"/>
</dbReference>
<reference evidence="5 7" key="2">
    <citation type="submission" date="2015-09" db="EMBL/GenBank/DDBJ databases">
        <authorList>
            <person name="Rodrigo-Torres L."/>
            <person name="Arahal D.R."/>
        </authorList>
    </citation>
    <scope>NUCLEOTIDE SEQUENCE [LARGE SCALE GENOMIC DNA]</scope>
    <source>
        <strain evidence="5 7">CECT 5118</strain>
    </source>
</reference>
<evidence type="ECO:0000313" key="8">
    <source>
        <dbReference type="Proteomes" id="UP000051887"/>
    </source>
</evidence>
<feature type="domain" description="HTH gntR-type" evidence="4">
    <location>
        <begin position="13"/>
        <end position="81"/>
    </location>
</feature>
<dbReference type="InterPro" id="IPR036388">
    <property type="entry name" value="WH-like_DNA-bd_sf"/>
</dbReference>
<evidence type="ECO:0000256" key="3">
    <source>
        <dbReference type="ARBA" id="ARBA00023163"/>
    </source>
</evidence>
<keyword evidence="7" id="KW-1185">Reference proteome</keyword>
<dbReference type="SUPFAM" id="SSF46785">
    <property type="entry name" value="Winged helix' DNA-binding domain"/>
    <property type="match status" value="1"/>
</dbReference>
<dbReference type="InterPro" id="IPR036390">
    <property type="entry name" value="WH_DNA-bd_sf"/>
</dbReference>
<organism evidence="6 8">
    <name type="scientific">Thalassovita autumnalis</name>
    <dbReference type="NCBI Taxonomy" id="2072972"/>
    <lineage>
        <taxon>Bacteria</taxon>
        <taxon>Pseudomonadati</taxon>
        <taxon>Pseudomonadota</taxon>
        <taxon>Alphaproteobacteria</taxon>
        <taxon>Rhodobacterales</taxon>
        <taxon>Roseobacteraceae</taxon>
        <taxon>Thalassovita</taxon>
    </lineage>
</organism>
<dbReference type="AlphaFoldDB" id="A0A0P1FYC4"/>
<dbReference type="PANTHER" id="PTHR43537:SF5">
    <property type="entry name" value="UXU OPERON TRANSCRIPTIONAL REGULATOR"/>
    <property type="match status" value="1"/>
</dbReference>
<name>A0A0P1FYC4_9RHOB</name>
<dbReference type="CDD" id="cd07377">
    <property type="entry name" value="WHTH_GntR"/>
    <property type="match status" value="1"/>
</dbReference>
<evidence type="ECO:0000313" key="5">
    <source>
        <dbReference type="EMBL" id="CUH66059.1"/>
    </source>
</evidence>
<dbReference type="SMART" id="SM00345">
    <property type="entry name" value="HTH_GNTR"/>
    <property type="match status" value="1"/>
</dbReference>
<keyword evidence="1" id="KW-0805">Transcription regulation</keyword>
<dbReference type="PROSITE" id="PS50949">
    <property type="entry name" value="HTH_GNTR"/>
    <property type="match status" value="1"/>
</dbReference>
<dbReference type="GO" id="GO:0003677">
    <property type="term" value="F:DNA binding"/>
    <property type="evidence" value="ECO:0007669"/>
    <property type="project" value="UniProtKB-KW"/>
</dbReference>
<dbReference type="Proteomes" id="UP000051887">
    <property type="component" value="Unassembled WGS sequence"/>
</dbReference>
<dbReference type="EMBL" id="CYSC01000032">
    <property type="protein sequence ID" value="CUH72492.1"/>
    <property type="molecule type" value="Genomic_DNA"/>
</dbReference>
<dbReference type="OrthoDB" id="9028214at2"/>
<dbReference type="SUPFAM" id="SSF48008">
    <property type="entry name" value="GntR ligand-binding domain-like"/>
    <property type="match status" value="1"/>
</dbReference>
<dbReference type="InterPro" id="IPR011711">
    <property type="entry name" value="GntR_C"/>
</dbReference>
<dbReference type="InterPro" id="IPR008920">
    <property type="entry name" value="TF_FadR/GntR_C"/>
</dbReference>
<evidence type="ECO:0000256" key="1">
    <source>
        <dbReference type="ARBA" id="ARBA00023015"/>
    </source>
</evidence>
<dbReference type="Gene3D" id="1.20.120.530">
    <property type="entry name" value="GntR ligand-binding domain-like"/>
    <property type="match status" value="1"/>
</dbReference>
<sequence length="246" mass="27209">MANVDDITLAQASTGAERLAETLMEEIRSGVIADGAPLPSERDLCARFDVSRPLVRAALMQLQLRGYASQEATRRPRACKPTVGRVFAAAGAGLRDVLGTVEATAHMDQMRQFIEVGAVRQAAQEASNLQLAQIHRALERCYAALQDDARFARADADFHRAIVAVVQNPILLELHDRFVFDMVASRPTAPERVEMNRQSYEEHRQIYEAIAASNPEAAMEIMDRHLSRAYRSRLSKPARLSPDTAG</sequence>
<evidence type="ECO:0000313" key="6">
    <source>
        <dbReference type="EMBL" id="CUH72492.1"/>
    </source>
</evidence>
<dbReference type="PRINTS" id="PR00035">
    <property type="entry name" value="HTHGNTR"/>
</dbReference>